<dbReference type="CTD" id="75577949"/>
<dbReference type="EMBL" id="AMPZ03000007">
    <property type="protein sequence ID" value="KAH9580820.1"/>
    <property type="molecule type" value="Genomic_DNA"/>
</dbReference>
<evidence type="ECO:0000313" key="2">
    <source>
        <dbReference type="EMBL" id="KAH9580820.1"/>
    </source>
</evidence>
<reference evidence="2" key="4">
    <citation type="journal article" date="2022" name="PLoS Pathog.">
        <title>Chromosome-level genome of Schistosoma haematobium underpins genome-wide explorations of molecular variation.</title>
        <authorList>
            <person name="Stroehlein A.J."/>
            <person name="Korhonen P.K."/>
            <person name="Lee V.V."/>
            <person name="Ralph S.A."/>
            <person name="Mentink-Kane M."/>
            <person name="You H."/>
            <person name="McManus D.P."/>
            <person name="Tchuente L.T."/>
            <person name="Stothard J.R."/>
            <person name="Kaur P."/>
            <person name="Dudchenko O."/>
            <person name="Aiden E.L."/>
            <person name="Yang B."/>
            <person name="Yang H."/>
            <person name="Emery A.M."/>
            <person name="Webster B.L."/>
            <person name="Brindley P.J."/>
            <person name="Rollinson D."/>
            <person name="Chang B.C.H."/>
            <person name="Gasser R.B."/>
            <person name="Young N.D."/>
        </authorList>
    </citation>
    <scope>NUCLEOTIDE SEQUENCE</scope>
</reference>
<reference evidence="2" key="2">
    <citation type="journal article" date="2019" name="Gigascience">
        <title>High-quality Schistosoma haematobium genome achieved by single-molecule and long-range sequencing.</title>
        <authorList>
            <person name="Stroehlein A.J."/>
            <person name="Korhonen P.K."/>
            <person name="Chong T.M."/>
            <person name="Lim Y.L."/>
            <person name="Chan K.G."/>
            <person name="Webster B."/>
            <person name="Rollinson D."/>
            <person name="Brindley P.J."/>
            <person name="Gasser R.B."/>
            <person name="Young N.D."/>
        </authorList>
    </citation>
    <scope>NUCLEOTIDE SEQUENCE</scope>
</reference>
<evidence type="ECO:0000256" key="1">
    <source>
        <dbReference type="SAM" id="SignalP"/>
    </source>
</evidence>
<proteinExistence type="predicted"/>
<evidence type="ECO:0000313" key="3">
    <source>
        <dbReference type="Proteomes" id="UP000471633"/>
    </source>
</evidence>
<gene>
    <name evidence="2" type="ORF">MS3_00009335</name>
</gene>
<dbReference type="RefSeq" id="XP_051065125.1">
    <property type="nucleotide sequence ID" value="XM_051217692.1"/>
</dbReference>
<dbReference type="AlphaFoldDB" id="A0A922IJV1"/>
<accession>A0A922IJV1</accession>
<organism evidence="2 3">
    <name type="scientific">Schistosoma haematobium</name>
    <name type="common">Blood fluke</name>
    <dbReference type="NCBI Taxonomy" id="6185"/>
    <lineage>
        <taxon>Eukaryota</taxon>
        <taxon>Metazoa</taxon>
        <taxon>Spiralia</taxon>
        <taxon>Lophotrochozoa</taxon>
        <taxon>Platyhelminthes</taxon>
        <taxon>Trematoda</taxon>
        <taxon>Digenea</taxon>
        <taxon>Strigeidida</taxon>
        <taxon>Schistosomatoidea</taxon>
        <taxon>Schistosomatidae</taxon>
        <taxon>Schistosoma</taxon>
    </lineage>
</organism>
<sequence>MWLLYLCLIILLLGVIQPSQYENTFSDIYNHQRKIGLLLVLETYKGTLKIDEENLRNTTKQIGMLTYGINEKLSVKSLSINQYVDCMEKVLEVDNGIKQMQDFIHTMDNIERRYHVVYSKAPEWKKCYRKQSRIYRNKLPEVKKTKCNSYLKSSRKDIIDLISLMKSQRTYINQYNTDLLAHQFLLEIIKEIYTAPETSYPSPVDAFKR</sequence>
<feature type="signal peptide" evidence="1">
    <location>
        <begin position="1"/>
        <end position="18"/>
    </location>
</feature>
<dbReference type="KEGG" id="shx:MS3_00009335"/>
<reference evidence="2" key="1">
    <citation type="journal article" date="2012" name="Nat. Genet.">
        <title>Whole-genome sequence of Schistosoma haematobium.</title>
        <authorList>
            <person name="Young N.D."/>
            <person name="Jex A.R."/>
            <person name="Li B."/>
            <person name="Liu S."/>
            <person name="Yang L."/>
            <person name="Xiong Z."/>
            <person name="Li Y."/>
            <person name="Cantacessi C."/>
            <person name="Hall R.S."/>
            <person name="Xu X."/>
            <person name="Chen F."/>
            <person name="Wu X."/>
            <person name="Zerlotini A."/>
            <person name="Oliveira G."/>
            <person name="Hofmann A."/>
            <person name="Zhang G."/>
            <person name="Fang X."/>
            <person name="Kang Y."/>
            <person name="Campbell B.E."/>
            <person name="Loukas A."/>
            <person name="Ranganathan S."/>
            <person name="Rollinson D."/>
            <person name="Rinaldi G."/>
            <person name="Brindley P.J."/>
            <person name="Yang H."/>
            <person name="Wang J."/>
            <person name="Wang J."/>
            <person name="Gasser R.B."/>
        </authorList>
    </citation>
    <scope>NUCLEOTIDE SEQUENCE</scope>
</reference>
<protein>
    <submittedName>
        <fullName evidence="2">Uncharacterized protein</fullName>
    </submittedName>
</protein>
<feature type="chain" id="PRO_5036881726" evidence="1">
    <location>
        <begin position="19"/>
        <end position="209"/>
    </location>
</feature>
<keyword evidence="3" id="KW-1185">Reference proteome</keyword>
<dbReference type="GeneID" id="75577949"/>
<dbReference type="Proteomes" id="UP000471633">
    <property type="component" value="Unassembled WGS sequence"/>
</dbReference>
<name>A0A922IJV1_SCHHA</name>
<keyword evidence="1" id="KW-0732">Signal</keyword>
<reference evidence="2" key="3">
    <citation type="submission" date="2021-06" db="EMBL/GenBank/DDBJ databases">
        <title>Chromosome-level genome assembly for S. haematobium.</title>
        <authorList>
            <person name="Stroehlein A.J."/>
        </authorList>
    </citation>
    <scope>NUCLEOTIDE SEQUENCE</scope>
</reference>
<comment type="caution">
    <text evidence="2">The sequence shown here is derived from an EMBL/GenBank/DDBJ whole genome shotgun (WGS) entry which is preliminary data.</text>
</comment>